<organism evidence="2 3">
    <name type="scientific">Apiospora arundinis</name>
    <dbReference type="NCBI Taxonomy" id="335852"/>
    <lineage>
        <taxon>Eukaryota</taxon>
        <taxon>Fungi</taxon>
        <taxon>Dikarya</taxon>
        <taxon>Ascomycota</taxon>
        <taxon>Pezizomycotina</taxon>
        <taxon>Sordariomycetes</taxon>
        <taxon>Xylariomycetidae</taxon>
        <taxon>Amphisphaeriales</taxon>
        <taxon>Apiosporaceae</taxon>
        <taxon>Apiospora</taxon>
    </lineage>
</organism>
<gene>
    <name evidence="2" type="ORF">PGQ11_012217</name>
</gene>
<evidence type="ECO:0000313" key="3">
    <source>
        <dbReference type="Proteomes" id="UP001390339"/>
    </source>
</evidence>
<dbReference type="EMBL" id="JAPCWZ010000007">
    <property type="protein sequence ID" value="KAK8856305.1"/>
    <property type="molecule type" value="Genomic_DNA"/>
</dbReference>
<name>A0ABR2I1T1_9PEZI</name>
<feature type="compositionally biased region" description="Polar residues" evidence="1">
    <location>
        <begin position="179"/>
        <end position="194"/>
    </location>
</feature>
<keyword evidence="3" id="KW-1185">Reference proteome</keyword>
<reference evidence="2 3" key="1">
    <citation type="journal article" date="2024" name="IMA Fungus">
        <title>Apiospora arundinis, a panoply of carbohydrate-active enzymes and secondary metabolites.</title>
        <authorList>
            <person name="Sorensen T."/>
            <person name="Petersen C."/>
            <person name="Muurmann A.T."/>
            <person name="Christiansen J.V."/>
            <person name="Brundto M.L."/>
            <person name="Overgaard C.K."/>
            <person name="Boysen A.T."/>
            <person name="Wollenberg R.D."/>
            <person name="Larsen T.O."/>
            <person name="Sorensen J.L."/>
            <person name="Nielsen K.L."/>
            <person name="Sondergaard T.E."/>
        </authorList>
    </citation>
    <scope>NUCLEOTIDE SEQUENCE [LARGE SCALE GENOMIC DNA]</scope>
    <source>
        <strain evidence="2 3">AAU 773</strain>
    </source>
</reference>
<proteinExistence type="predicted"/>
<dbReference type="Proteomes" id="UP001390339">
    <property type="component" value="Unassembled WGS sequence"/>
</dbReference>
<evidence type="ECO:0000313" key="2">
    <source>
        <dbReference type="EMBL" id="KAK8856305.1"/>
    </source>
</evidence>
<comment type="caution">
    <text evidence="2">The sequence shown here is derived from an EMBL/GenBank/DDBJ whole genome shotgun (WGS) entry which is preliminary data.</text>
</comment>
<feature type="region of interest" description="Disordered" evidence="1">
    <location>
        <begin position="177"/>
        <end position="234"/>
    </location>
</feature>
<protein>
    <submittedName>
        <fullName evidence="2">Uncharacterized protein</fullName>
    </submittedName>
</protein>
<evidence type="ECO:0000256" key="1">
    <source>
        <dbReference type="SAM" id="MobiDB-lite"/>
    </source>
</evidence>
<accession>A0ABR2I1T1</accession>
<sequence length="468" mass="52775">MPSASKKAKTFTPPGFLFENDPRPSQGYFRNILHSHQYMPGDRRPATPEWNKARVEVNLSIVFEAIWHFSDFLDVESFWYLLAESLKYHENIRGPQIQRMAEVYCEGRKEYLQKKREIHMNVLAPHQYRLLELVDLINELPREERTQRPLTDWDLLKESWDERLQVVLREFGCLADDSGQGQTSSTPVEVQKNPNGKRPSPSEDGDGSGDAGREKKPFFFDLNGGKGTAVGDLPKRPALEKDVLGPTGPEQLIVRIQQIEDVKVEEKVRVDKMDSRLHVVEELAAHLGAQSQVQKEDVAKVEAGLQGIQNELGQYVTSRDHETTLEARQRAVQEEMKRVLDGQTKEATAQWEAIQVQLKAMQVQLKEHEDAIANHASASTVAAPPSFPAPSVDSSGRDLSEMLAYQPREFVEAICGELNKLRAITKSKIHQMDKQGLPDDEKKLAVSDLSWQIGKCIKVAEKGVNGLA</sequence>